<sequence length="241" mass="26533">MPHDRALHWHATVGLFRFLGDLVTVSPGRTHTVTRLRGAQVAFERHGLPLALPPHLNHMVGVGLTTTPITEQVIARIRGRVANPAHAAALATLLFTGAPYRELTFLPRCAVTGDTVIFPSTHGAAHPADLGVWVIPPLARPLLHTAVVFQETRAVPADRLFADAIGRAGRLHRTARTCELRIPALHPWRDGWLRRTGMLNFPGMFPRRRVLIPPVQPRSDRAPTDLEWKPPATEGNPSSPH</sequence>
<reference evidence="2 3" key="1">
    <citation type="submission" date="2023-07" db="EMBL/GenBank/DDBJ databases">
        <authorList>
            <person name="Girao M."/>
            <person name="Carvalho M.F."/>
        </authorList>
    </citation>
    <scope>NUCLEOTIDE SEQUENCE [LARGE SCALE GENOMIC DNA]</scope>
    <source>
        <strain evidence="2 3">YIM65754</strain>
    </source>
</reference>
<dbReference type="RefSeq" id="WP_330137327.1">
    <property type="nucleotide sequence ID" value="NZ_JAUTXY010000034.1"/>
</dbReference>
<proteinExistence type="predicted"/>
<name>A0ABU7LL98_9NOCA</name>
<keyword evidence="3" id="KW-1185">Reference proteome</keyword>
<evidence type="ECO:0000313" key="2">
    <source>
        <dbReference type="EMBL" id="MEE2062291.1"/>
    </source>
</evidence>
<feature type="region of interest" description="Disordered" evidence="1">
    <location>
        <begin position="213"/>
        <end position="241"/>
    </location>
</feature>
<accession>A0ABU7LL98</accession>
<evidence type="ECO:0000313" key="3">
    <source>
        <dbReference type="Proteomes" id="UP001336020"/>
    </source>
</evidence>
<comment type="caution">
    <text evidence="2">The sequence shown here is derived from an EMBL/GenBank/DDBJ whole genome shotgun (WGS) entry which is preliminary data.</text>
</comment>
<feature type="compositionally biased region" description="Basic and acidic residues" evidence="1">
    <location>
        <begin position="218"/>
        <end position="228"/>
    </location>
</feature>
<gene>
    <name evidence="2" type="ORF">Q7514_32705</name>
</gene>
<dbReference type="Proteomes" id="UP001336020">
    <property type="component" value="Unassembled WGS sequence"/>
</dbReference>
<evidence type="ECO:0000256" key="1">
    <source>
        <dbReference type="SAM" id="MobiDB-lite"/>
    </source>
</evidence>
<protein>
    <submittedName>
        <fullName evidence="2">Uncharacterized protein</fullName>
    </submittedName>
</protein>
<dbReference type="EMBL" id="JAUTXY010000034">
    <property type="protein sequence ID" value="MEE2062291.1"/>
    <property type="molecule type" value="Genomic_DNA"/>
</dbReference>
<organism evidence="2 3">
    <name type="scientific">Rhodococcus artemisiae</name>
    <dbReference type="NCBI Taxonomy" id="714159"/>
    <lineage>
        <taxon>Bacteria</taxon>
        <taxon>Bacillati</taxon>
        <taxon>Actinomycetota</taxon>
        <taxon>Actinomycetes</taxon>
        <taxon>Mycobacteriales</taxon>
        <taxon>Nocardiaceae</taxon>
        <taxon>Rhodococcus</taxon>
    </lineage>
</organism>